<dbReference type="Pfam" id="PF17205">
    <property type="entry name" value="PSI_integrin"/>
    <property type="match status" value="1"/>
</dbReference>
<feature type="disulfide bond" evidence="19">
    <location>
        <begin position="689"/>
        <end position="698"/>
    </location>
</feature>
<dbReference type="Pfam" id="PF08725">
    <property type="entry name" value="Integrin_b_cyt"/>
    <property type="match status" value="1"/>
</dbReference>
<feature type="disulfide bond" evidence="19">
    <location>
        <begin position="624"/>
        <end position="633"/>
    </location>
</feature>
<keyword evidence="6 20" id="KW-0812">Transmembrane</keyword>
<evidence type="ECO:0000259" key="25">
    <source>
        <dbReference type="SMART" id="SM01241"/>
    </source>
</evidence>
<keyword evidence="9" id="KW-0677">Repeat</keyword>
<dbReference type="SUPFAM" id="SSF69179">
    <property type="entry name" value="Integrin domains"/>
    <property type="match status" value="1"/>
</dbReference>
<dbReference type="SMART" id="SM01241">
    <property type="entry name" value="Integrin_b_cyt"/>
    <property type="match status" value="1"/>
</dbReference>
<dbReference type="FunFam" id="3.40.50.410:FF:000002">
    <property type="entry name" value="Integrin beta"/>
    <property type="match status" value="1"/>
</dbReference>
<evidence type="ECO:0000256" key="5">
    <source>
        <dbReference type="ARBA" id="ARBA00022553"/>
    </source>
</evidence>
<gene>
    <name evidence="28" type="primary">LOC107273588</name>
</gene>
<dbReference type="PANTHER" id="PTHR10082:SF60">
    <property type="entry name" value="INTEGRIN BETA-PS"/>
    <property type="match status" value="1"/>
</dbReference>
<feature type="disulfide bond" evidence="19">
    <location>
        <begin position="666"/>
        <end position="679"/>
    </location>
</feature>
<dbReference type="SUPFAM" id="SSF69687">
    <property type="entry name" value="Integrin beta tail domain"/>
    <property type="match status" value="1"/>
</dbReference>
<dbReference type="GO" id="GO:0016477">
    <property type="term" value="P:cell migration"/>
    <property type="evidence" value="ECO:0007669"/>
    <property type="project" value="TreeGrafter"/>
</dbReference>
<dbReference type="FunFam" id="1.20.5.100:FF:000002">
    <property type="entry name" value="Integrin beta"/>
    <property type="match status" value="1"/>
</dbReference>
<dbReference type="GO" id="GO:0046872">
    <property type="term" value="F:metal ion binding"/>
    <property type="evidence" value="ECO:0007669"/>
    <property type="project" value="UniProtKB-KW"/>
</dbReference>
<dbReference type="SMART" id="SM00187">
    <property type="entry name" value="INB"/>
    <property type="match status" value="1"/>
</dbReference>
<feature type="disulfide bond" evidence="19">
    <location>
        <begin position="659"/>
        <end position="664"/>
    </location>
</feature>
<keyword evidence="16 19" id="KW-1015">Disulfide bond</keyword>
<dbReference type="Pfam" id="PF07974">
    <property type="entry name" value="EGF_2"/>
    <property type="match status" value="1"/>
</dbReference>
<dbReference type="KEGG" id="ccin:107273588"/>
<evidence type="ECO:0000256" key="10">
    <source>
        <dbReference type="ARBA" id="ARBA00022837"/>
    </source>
</evidence>
<evidence type="ECO:0000256" key="6">
    <source>
        <dbReference type="ARBA" id="ARBA00022692"/>
    </source>
</evidence>
<feature type="disulfide bond" evidence="19">
    <location>
        <begin position="581"/>
        <end position="596"/>
    </location>
</feature>
<comment type="subcellular location">
    <subcellularLocation>
        <location evidence="1 20">Cell membrane</location>
        <topology evidence="1 20">Single-pass type I membrane protein</topology>
    </subcellularLocation>
</comment>
<evidence type="ECO:0000313" key="28">
    <source>
        <dbReference type="RefSeq" id="XP_015607430.1"/>
    </source>
</evidence>
<evidence type="ECO:0000256" key="21">
    <source>
        <dbReference type="SAM" id="MobiDB-lite"/>
    </source>
</evidence>
<reference evidence="28" key="1">
    <citation type="submission" date="2025-08" db="UniProtKB">
        <authorList>
            <consortium name="RefSeq"/>
        </authorList>
    </citation>
    <scope>IDENTIFICATION</scope>
</reference>
<feature type="disulfide bond" evidence="19">
    <location>
        <begin position="695"/>
        <end position="776"/>
    </location>
</feature>
<comment type="similarity">
    <text evidence="2 20">Belongs to the integrin beta chain family.</text>
</comment>
<keyword evidence="15 22" id="KW-0472">Membrane</keyword>
<dbReference type="Pfam" id="PF18372">
    <property type="entry name" value="I-EGF_1"/>
    <property type="match status" value="1"/>
</dbReference>
<dbReference type="SUPFAM" id="SSF103575">
    <property type="entry name" value="Plexin repeat"/>
    <property type="match status" value="1"/>
</dbReference>
<dbReference type="PROSITE" id="PS00243">
    <property type="entry name" value="I_EGF_1"/>
    <property type="match status" value="1"/>
</dbReference>
<feature type="chain" id="PRO_5042577210" description="Integrin beta" evidence="23">
    <location>
        <begin position="23"/>
        <end position="851"/>
    </location>
</feature>
<feature type="disulfide bond" evidence="19">
    <location>
        <begin position="498"/>
        <end position="502"/>
    </location>
</feature>
<dbReference type="Pfam" id="PF23105">
    <property type="entry name" value="EGF_integrin"/>
    <property type="match status" value="2"/>
</dbReference>
<dbReference type="InterPro" id="IPR036349">
    <property type="entry name" value="Integrin_bsu_tail_dom_sf"/>
</dbReference>
<evidence type="ECO:0000256" key="7">
    <source>
        <dbReference type="ARBA" id="ARBA00022723"/>
    </source>
</evidence>
<evidence type="ECO:0000256" key="16">
    <source>
        <dbReference type="ARBA" id="ARBA00023157"/>
    </source>
</evidence>
<feature type="disulfide bond" evidence="19">
    <location>
        <begin position="243"/>
        <end position="246"/>
    </location>
</feature>
<accession>A0AAJ7CCG8</accession>
<keyword evidence="5" id="KW-0597">Phosphoprotein</keyword>
<dbReference type="PROSITE" id="PS52047">
    <property type="entry name" value="I_EGF_2"/>
    <property type="match status" value="2"/>
</dbReference>
<dbReference type="Pfam" id="PF07965">
    <property type="entry name" value="Integrin_B_tail"/>
    <property type="match status" value="1"/>
</dbReference>
<evidence type="ECO:0000259" key="26">
    <source>
        <dbReference type="SMART" id="SM01242"/>
    </source>
</evidence>
<feature type="region of interest" description="Disordered" evidence="21">
    <location>
        <begin position="123"/>
        <end position="147"/>
    </location>
</feature>
<dbReference type="InterPro" id="IPR032695">
    <property type="entry name" value="Integrin_dom_sf"/>
</dbReference>
<evidence type="ECO:0000256" key="18">
    <source>
        <dbReference type="ARBA" id="ARBA00023180"/>
    </source>
</evidence>
<evidence type="ECO:0000256" key="3">
    <source>
        <dbReference type="ARBA" id="ARBA00022475"/>
    </source>
</evidence>
<evidence type="ECO:0000256" key="9">
    <source>
        <dbReference type="ARBA" id="ARBA00022737"/>
    </source>
</evidence>
<dbReference type="InterPro" id="IPR036465">
    <property type="entry name" value="vWFA_dom_sf"/>
</dbReference>
<dbReference type="SUPFAM" id="SSF53300">
    <property type="entry name" value="vWA-like"/>
    <property type="match status" value="1"/>
</dbReference>
<feature type="disulfide bond" evidence="19">
    <location>
        <begin position="530"/>
        <end position="539"/>
    </location>
</feature>
<evidence type="ECO:0000256" key="2">
    <source>
        <dbReference type="ARBA" id="ARBA00007449"/>
    </source>
</evidence>
<feature type="disulfide bond" evidence="19">
    <location>
        <begin position="42"/>
        <end position="51"/>
    </location>
</feature>
<dbReference type="GO" id="GO:0007157">
    <property type="term" value="P:heterophilic cell-cell adhesion via plasma membrane cell adhesion molecules"/>
    <property type="evidence" value="ECO:0007669"/>
    <property type="project" value="UniProtKB-ARBA"/>
</dbReference>
<feature type="disulfide bond" evidence="19">
    <location>
        <begin position="576"/>
        <end position="611"/>
    </location>
</feature>
<dbReference type="Gene3D" id="4.10.1240.30">
    <property type="match status" value="1"/>
</dbReference>
<evidence type="ECO:0000256" key="11">
    <source>
        <dbReference type="ARBA" id="ARBA00022842"/>
    </source>
</evidence>
<dbReference type="InterPro" id="IPR002369">
    <property type="entry name" value="Integrin_bsu_VWA"/>
</dbReference>
<feature type="domain" description="Integrin beta subunit tail" evidence="26">
    <location>
        <begin position="689"/>
        <end position="781"/>
    </location>
</feature>
<keyword evidence="10" id="KW-0106">Calcium</keyword>
<feature type="disulfide bond" evidence="19">
    <location>
        <begin position="661"/>
        <end position="712"/>
    </location>
</feature>
<feature type="disulfide bond" evidence="19">
    <location>
        <begin position="574"/>
        <end position="579"/>
    </location>
</feature>
<feature type="disulfide bond" evidence="19">
    <location>
        <begin position="635"/>
        <end position="642"/>
    </location>
</feature>
<evidence type="ECO:0000256" key="20">
    <source>
        <dbReference type="RuleBase" id="RU000633"/>
    </source>
</evidence>
<feature type="disulfide bond" evidence="19">
    <location>
        <begin position="294"/>
        <end position="335"/>
    </location>
</feature>
<dbReference type="CTD" id="44885"/>
<feature type="disulfide bond" evidence="19">
    <location>
        <begin position="598"/>
        <end position="603"/>
    </location>
</feature>
<evidence type="ECO:0000259" key="24">
    <source>
        <dbReference type="SMART" id="SM00187"/>
    </source>
</evidence>
<evidence type="ECO:0000256" key="14">
    <source>
        <dbReference type="ARBA" id="ARBA00023037"/>
    </source>
</evidence>
<dbReference type="InterPro" id="IPR040622">
    <property type="entry name" value="EGF_integrin_1"/>
</dbReference>
<keyword evidence="18" id="KW-0325">Glycoprotein</keyword>
<dbReference type="GeneID" id="107273588"/>
<dbReference type="Gene3D" id="2.60.40.1510">
    <property type="entry name" value="ntegrin, alpha v. Chain A, domain 3"/>
    <property type="match status" value="1"/>
</dbReference>
<dbReference type="PIRSF" id="PIRSF002512">
    <property type="entry name" value="Integrin_B"/>
    <property type="match status" value="1"/>
</dbReference>
<dbReference type="InterPro" id="IPR015812">
    <property type="entry name" value="Integrin_bsu"/>
</dbReference>
<evidence type="ECO:0000256" key="1">
    <source>
        <dbReference type="ARBA" id="ARBA00004251"/>
    </source>
</evidence>
<feature type="domain" description="Integrin beta subunit cytoplasmic" evidence="25">
    <location>
        <begin position="805"/>
        <end position="851"/>
    </location>
</feature>
<dbReference type="InterPro" id="IPR033760">
    <property type="entry name" value="Integrin_beta_N"/>
</dbReference>
<keyword evidence="7" id="KW-0479">Metal-binding</keyword>
<dbReference type="InterPro" id="IPR014836">
    <property type="entry name" value="Integrin_bsu_cyt_dom"/>
</dbReference>
<evidence type="ECO:0000256" key="22">
    <source>
        <dbReference type="SAM" id="Phobius"/>
    </source>
</evidence>
<dbReference type="Gene3D" id="1.20.5.100">
    <property type="entry name" value="Cytochrome c1, transmembrane anchor, C-terminal"/>
    <property type="match status" value="1"/>
</dbReference>
<dbReference type="GO" id="GO:0005925">
    <property type="term" value="C:focal adhesion"/>
    <property type="evidence" value="ECO:0007669"/>
    <property type="project" value="TreeGrafter"/>
</dbReference>
<dbReference type="InterPro" id="IPR012896">
    <property type="entry name" value="Integrin_bsu_tail"/>
</dbReference>
<dbReference type="PANTHER" id="PTHR10082">
    <property type="entry name" value="INTEGRIN BETA SUBUNIT"/>
    <property type="match status" value="1"/>
</dbReference>
<organism evidence="27 28">
    <name type="scientific">Cephus cinctus</name>
    <name type="common">Wheat stem sawfly</name>
    <dbReference type="NCBI Taxonomy" id="211228"/>
    <lineage>
        <taxon>Eukaryota</taxon>
        <taxon>Metazoa</taxon>
        <taxon>Ecdysozoa</taxon>
        <taxon>Arthropoda</taxon>
        <taxon>Hexapoda</taxon>
        <taxon>Insecta</taxon>
        <taxon>Pterygota</taxon>
        <taxon>Neoptera</taxon>
        <taxon>Endopterygota</taxon>
        <taxon>Hymenoptera</taxon>
        <taxon>Cephoidea</taxon>
        <taxon>Cephidae</taxon>
        <taxon>Cephus</taxon>
    </lineage>
</organism>
<keyword evidence="13 22" id="KW-1133">Transmembrane helix</keyword>
<evidence type="ECO:0000256" key="4">
    <source>
        <dbReference type="ARBA" id="ARBA00022536"/>
    </source>
</evidence>
<evidence type="ECO:0000256" key="15">
    <source>
        <dbReference type="ARBA" id="ARBA00023136"/>
    </source>
</evidence>
<dbReference type="PRINTS" id="PR01186">
    <property type="entry name" value="INTEGRINB"/>
</dbReference>
<dbReference type="Pfam" id="PF00362">
    <property type="entry name" value="Integrin_beta"/>
    <property type="match status" value="1"/>
</dbReference>
<dbReference type="GO" id="GO:0008305">
    <property type="term" value="C:integrin complex"/>
    <property type="evidence" value="ECO:0007669"/>
    <property type="project" value="TreeGrafter"/>
</dbReference>
<evidence type="ECO:0000256" key="23">
    <source>
        <dbReference type="SAM" id="SignalP"/>
    </source>
</evidence>
<keyword evidence="14 20" id="KW-0401">Integrin</keyword>
<dbReference type="SUPFAM" id="SSF57196">
    <property type="entry name" value="EGF/Laminin"/>
    <property type="match status" value="1"/>
</dbReference>
<keyword evidence="17" id="KW-0675">Receptor</keyword>
<dbReference type="InterPro" id="IPR057073">
    <property type="entry name" value="EGF_integrin_2"/>
</dbReference>
<evidence type="ECO:0000256" key="17">
    <source>
        <dbReference type="ARBA" id="ARBA00023170"/>
    </source>
</evidence>
<protein>
    <recommendedName>
        <fullName evidence="20">Integrin beta</fullName>
    </recommendedName>
</protein>
<keyword evidence="8 23" id="KW-0732">Signal</keyword>
<keyword evidence="11" id="KW-0460">Magnesium</keyword>
<keyword evidence="27" id="KW-1185">Reference proteome</keyword>
<dbReference type="FunFam" id="2.10.25.10:FF:000155">
    <property type="entry name" value="Integrin beta"/>
    <property type="match status" value="1"/>
</dbReference>
<proteinExistence type="inferred from homology"/>
<feature type="disulfide bond" evidence="19">
    <location>
        <begin position="617"/>
        <end position="622"/>
    </location>
</feature>
<dbReference type="GO" id="GO:0007229">
    <property type="term" value="P:integrin-mediated signaling pathway"/>
    <property type="evidence" value="ECO:0007669"/>
    <property type="project" value="UniProtKB-KW"/>
</dbReference>
<dbReference type="GO" id="GO:0009986">
    <property type="term" value="C:cell surface"/>
    <property type="evidence" value="ECO:0007669"/>
    <property type="project" value="TreeGrafter"/>
</dbReference>
<feature type="transmembrane region" description="Helical" evidence="22">
    <location>
        <begin position="780"/>
        <end position="804"/>
    </location>
</feature>
<dbReference type="SMART" id="SM01242">
    <property type="entry name" value="Integrin_B_tail"/>
    <property type="match status" value="1"/>
</dbReference>
<feature type="domain" description="Integrin beta subunit VWA" evidence="24">
    <location>
        <begin position="41"/>
        <end position="500"/>
    </location>
</feature>
<keyword evidence="12 20" id="KW-0130">Cell adhesion</keyword>
<dbReference type="InterPro" id="IPR013111">
    <property type="entry name" value="EGF_extracell"/>
</dbReference>
<evidence type="ECO:0000256" key="13">
    <source>
        <dbReference type="ARBA" id="ARBA00022989"/>
    </source>
</evidence>
<dbReference type="Gene3D" id="3.40.50.410">
    <property type="entry name" value="von Willebrand factor, type A domain"/>
    <property type="match status" value="1"/>
</dbReference>
<keyword evidence="3" id="KW-1003">Cell membrane</keyword>
<dbReference type="GO" id="GO:0007160">
    <property type="term" value="P:cell-matrix adhesion"/>
    <property type="evidence" value="ECO:0007669"/>
    <property type="project" value="TreeGrafter"/>
</dbReference>
<feature type="disulfide bond" evidence="19">
    <location>
        <begin position="541"/>
        <end position="558"/>
    </location>
</feature>
<keyword evidence="4" id="KW-0245">EGF-like domain</keyword>
<evidence type="ECO:0000313" key="27">
    <source>
        <dbReference type="Proteomes" id="UP000694920"/>
    </source>
</evidence>
<feature type="disulfide bond" evidence="19">
    <location>
        <begin position="716"/>
        <end position="752"/>
    </location>
</feature>
<feature type="disulfide bond" evidence="19">
    <location>
        <begin position="435"/>
        <end position="448"/>
    </location>
</feature>
<dbReference type="InterPro" id="IPR057243">
    <property type="entry name" value="Integrin_I-EGF_CS"/>
</dbReference>
<feature type="disulfide bond" evidence="19">
    <location>
        <begin position="525"/>
        <end position="568"/>
    </location>
</feature>
<feature type="disulfide bond" evidence="19">
    <location>
        <begin position="619"/>
        <end position="653"/>
    </location>
</feature>
<sequence>MFGSLGWVVMLLSATFMVTVNSSQPSSERLTGMNPCISKQTCHECIQTPHCAWCAAPNFKENRCFLPNVNTRIYALCPEEYNWNPDNFFSVKRNSELTKGGYIAGGGSSGGYESSEYGEYSNSSRSTYSGTHSSSSSGTAGARRQPAVQISPQEVTLKLRINEAHRISFKYLLAEDYPVDLYYLMDLSKSMEDDKTKLSDLAELLVESMSKITSNFSLGFGSFVDKVVMPYVSTVPKALLEPCPNCTAPYGYKHVMDLSTNTSQFADLVRNASVSGNLDAPEGGFDAIMQAIVCLNQIGWRHKTRRLLVFSTNAGFHYAGDGKLGGIVKPNDGSCHLDNNGFYTHSSKQDYPSISQINRIANDNKINIIWAVTEEQISIYKRLTEHVQGSYAGKLSNDSSNIVDLIREQYNAISTSLQMQHTASSAIKIRYFSSCLDPSDTLVETSKCDGLKVGSKITFIAEIEVNACPANRSEWKQRFNISPVGVNEALTVNLEMLCDCECEHKGHPLYEENSSNCSGTGTLKCGVCECNDNFFGKNCECNIQEYMNSGSDKYINFCRPDNTTVVDCSGRGVCTCGTCDCNKRDNPDEVIEGTYCECDNFNCAHEDNILCSGHGKCVCGQCVCDSEWTGSSCNCPSSESTCIAPGTTNGVLCSGHGDCICGECVCYEEGDKRYSGTHCERPPRQDISCEELNSCVQCQVYRIGNYSDTKECDSHCKKYTLKIVKTNDVNETIDTNETINEQLCIFYDEDDCKYSYVFYPNGTNELIVRAREEPECPIQIYLLGIVLGVIGAIVLIGLALLLLWKLLTTIHDRREFARFEKERMMAKWDTGENPIYKQATSTFKNPTYAGK</sequence>
<dbReference type="GO" id="GO:0033627">
    <property type="term" value="P:cell adhesion mediated by integrin"/>
    <property type="evidence" value="ECO:0007669"/>
    <property type="project" value="TreeGrafter"/>
</dbReference>
<dbReference type="Gene3D" id="2.10.25.10">
    <property type="entry name" value="Laminin"/>
    <property type="match status" value="4"/>
</dbReference>
<evidence type="ECO:0000256" key="19">
    <source>
        <dbReference type="PIRSR" id="PIRSR002512-1"/>
    </source>
</evidence>
<feature type="signal peptide" evidence="23">
    <location>
        <begin position="1"/>
        <end position="22"/>
    </location>
</feature>
<dbReference type="FunFam" id="2.10.25.10:FF:000043">
    <property type="entry name" value="Integrin beta"/>
    <property type="match status" value="1"/>
</dbReference>
<dbReference type="RefSeq" id="XP_015607430.1">
    <property type="nucleotide sequence ID" value="XM_015751944.2"/>
</dbReference>
<feature type="compositionally biased region" description="Low complexity" evidence="21">
    <location>
        <begin position="123"/>
        <end position="144"/>
    </location>
</feature>
<dbReference type="GO" id="GO:0005178">
    <property type="term" value="F:integrin binding"/>
    <property type="evidence" value="ECO:0007669"/>
    <property type="project" value="TreeGrafter"/>
</dbReference>
<dbReference type="AlphaFoldDB" id="A0AAJ7CCG8"/>
<evidence type="ECO:0000256" key="8">
    <source>
        <dbReference type="ARBA" id="ARBA00022729"/>
    </source>
</evidence>
<evidence type="ECO:0000256" key="12">
    <source>
        <dbReference type="ARBA" id="ARBA00022889"/>
    </source>
</evidence>
<name>A0AAJ7CCG8_CEPCN</name>
<dbReference type="Proteomes" id="UP000694920">
    <property type="component" value="Unplaced"/>
</dbReference>